<comment type="caution">
    <text evidence="6">The sequence shown here is derived from an EMBL/GenBank/DDBJ whole genome shotgun (WGS) entry which is preliminary data.</text>
</comment>
<feature type="transmembrane region" description="Helical" evidence="4">
    <location>
        <begin position="157"/>
        <end position="179"/>
    </location>
</feature>
<dbReference type="PANTHER" id="PTHR23531:SF1">
    <property type="entry name" value="QUINOLENE RESISTANCE PROTEIN NORA"/>
    <property type="match status" value="1"/>
</dbReference>
<dbReference type="SUPFAM" id="SSF103473">
    <property type="entry name" value="MFS general substrate transporter"/>
    <property type="match status" value="1"/>
</dbReference>
<gene>
    <name evidence="6" type="ORF">GON04_00430</name>
</gene>
<dbReference type="EMBL" id="WSEL01000002">
    <property type="protein sequence ID" value="MVQ27895.1"/>
    <property type="molecule type" value="Genomic_DNA"/>
</dbReference>
<keyword evidence="7" id="KW-1185">Reference proteome</keyword>
<keyword evidence="1 4" id="KW-0812">Transmembrane</keyword>
<dbReference type="PANTHER" id="PTHR23531">
    <property type="entry name" value="QUINOLENE RESISTANCE PROTEIN NORA"/>
    <property type="match status" value="1"/>
</dbReference>
<dbReference type="Gene3D" id="1.20.1250.20">
    <property type="entry name" value="MFS general substrate transporter like domains"/>
    <property type="match status" value="1"/>
</dbReference>
<evidence type="ECO:0000256" key="1">
    <source>
        <dbReference type="ARBA" id="ARBA00022692"/>
    </source>
</evidence>
<protein>
    <submittedName>
        <fullName evidence="6">MFS transporter</fullName>
    </submittedName>
</protein>
<evidence type="ECO:0000256" key="4">
    <source>
        <dbReference type="SAM" id="Phobius"/>
    </source>
</evidence>
<feature type="transmembrane region" description="Helical" evidence="4">
    <location>
        <begin position="285"/>
        <end position="308"/>
    </location>
</feature>
<keyword evidence="2 4" id="KW-1133">Transmembrane helix</keyword>
<accession>A0A6N8IMV6</accession>
<evidence type="ECO:0000259" key="5">
    <source>
        <dbReference type="PROSITE" id="PS50850"/>
    </source>
</evidence>
<feature type="transmembrane region" description="Helical" evidence="4">
    <location>
        <begin position="129"/>
        <end position="151"/>
    </location>
</feature>
<sequence length="371" mass="37313">MAAVYASFFAAGMALPVLPRHLHDTLGQGPLWVGIVMGAQYLASIALGRRWAGQRLDALGPRPVMVAGALGIAAVGVVYGLALLPAAPRAATLVLVAARLLTGVAEAFVMTAALGWGVARLGPAHAGKVFGWIGVALFGGFGSGAPAGSWLHAQVGFAGIALATAGAPLLTAALAARLATPPPAGGIRPGFLRVLRSVRLPGLALTLSSLGYAALNAFIALLFDLRGWGSAAFAFTCFGIGFIAARLWLGHLPDRIGGARVAMPCVAAEAIGQLLIWAAPTPLLAWLGAGLTGAGYALAFQGFGVEAVRRAPPQARGAAMAGYVVFQDLSMGLAGPLGGWLAGTAGLPAVYLAGALGAAGAVLLAAWLQRR</sequence>
<feature type="domain" description="Major facilitator superfamily (MFS) profile" evidence="5">
    <location>
        <begin position="190"/>
        <end position="371"/>
    </location>
</feature>
<dbReference type="InterPro" id="IPR052714">
    <property type="entry name" value="MFS_Exporter"/>
</dbReference>
<evidence type="ECO:0000256" key="3">
    <source>
        <dbReference type="ARBA" id="ARBA00023136"/>
    </source>
</evidence>
<dbReference type="PROSITE" id="PS50850">
    <property type="entry name" value="MFS"/>
    <property type="match status" value="1"/>
</dbReference>
<dbReference type="InterPro" id="IPR020846">
    <property type="entry name" value="MFS_dom"/>
</dbReference>
<feature type="transmembrane region" description="Helical" evidence="4">
    <location>
        <begin position="200"/>
        <end position="222"/>
    </location>
</feature>
<feature type="transmembrane region" description="Helical" evidence="4">
    <location>
        <begin position="349"/>
        <end position="368"/>
    </location>
</feature>
<name>A0A6N8IMV6_9BURK</name>
<dbReference type="AlphaFoldDB" id="A0A6N8IMV6"/>
<feature type="transmembrane region" description="Helical" evidence="4">
    <location>
        <begin position="228"/>
        <end position="249"/>
    </location>
</feature>
<organism evidence="6 7">
    <name type="scientific">Ramlibacter pinisoli</name>
    <dbReference type="NCBI Taxonomy" id="2682844"/>
    <lineage>
        <taxon>Bacteria</taxon>
        <taxon>Pseudomonadati</taxon>
        <taxon>Pseudomonadota</taxon>
        <taxon>Betaproteobacteria</taxon>
        <taxon>Burkholderiales</taxon>
        <taxon>Comamonadaceae</taxon>
        <taxon>Ramlibacter</taxon>
    </lineage>
</organism>
<feature type="transmembrane region" description="Helical" evidence="4">
    <location>
        <begin position="320"/>
        <end position="343"/>
    </location>
</feature>
<feature type="transmembrane region" description="Helical" evidence="4">
    <location>
        <begin position="64"/>
        <end position="84"/>
    </location>
</feature>
<dbReference type="Proteomes" id="UP000469385">
    <property type="component" value="Unassembled WGS sequence"/>
</dbReference>
<evidence type="ECO:0000313" key="7">
    <source>
        <dbReference type="Proteomes" id="UP000469385"/>
    </source>
</evidence>
<dbReference type="InterPro" id="IPR036259">
    <property type="entry name" value="MFS_trans_sf"/>
</dbReference>
<feature type="transmembrane region" description="Helical" evidence="4">
    <location>
        <begin position="30"/>
        <end position="52"/>
    </location>
</feature>
<reference evidence="6 7" key="1">
    <citation type="submission" date="2019-12" db="EMBL/GenBank/DDBJ databases">
        <authorList>
            <person name="Huq M.A."/>
        </authorList>
    </citation>
    <scope>NUCLEOTIDE SEQUENCE [LARGE SCALE GENOMIC DNA]</scope>
    <source>
        <strain evidence="6 7">MAH-25</strain>
    </source>
</reference>
<proteinExistence type="predicted"/>
<feature type="transmembrane region" description="Helical" evidence="4">
    <location>
        <begin position="90"/>
        <end position="117"/>
    </location>
</feature>
<dbReference type="Pfam" id="PF07690">
    <property type="entry name" value="MFS_1"/>
    <property type="match status" value="1"/>
</dbReference>
<feature type="transmembrane region" description="Helical" evidence="4">
    <location>
        <begin position="261"/>
        <end position="279"/>
    </location>
</feature>
<evidence type="ECO:0000256" key="2">
    <source>
        <dbReference type="ARBA" id="ARBA00022989"/>
    </source>
</evidence>
<dbReference type="GO" id="GO:0022857">
    <property type="term" value="F:transmembrane transporter activity"/>
    <property type="evidence" value="ECO:0007669"/>
    <property type="project" value="InterPro"/>
</dbReference>
<keyword evidence="3 4" id="KW-0472">Membrane</keyword>
<dbReference type="InterPro" id="IPR011701">
    <property type="entry name" value="MFS"/>
</dbReference>
<evidence type="ECO:0000313" key="6">
    <source>
        <dbReference type="EMBL" id="MVQ27895.1"/>
    </source>
</evidence>